<reference evidence="3" key="3">
    <citation type="submission" date="2015-06" db="UniProtKB">
        <authorList>
            <consortium name="EnsemblProtists"/>
        </authorList>
    </citation>
    <scope>IDENTIFICATION</scope>
</reference>
<reference evidence="4" key="2">
    <citation type="submission" date="2012-11" db="EMBL/GenBank/DDBJ databases">
        <authorList>
            <person name="Kuo A."/>
            <person name="Curtis B.A."/>
            <person name="Tanifuji G."/>
            <person name="Burki F."/>
            <person name="Gruber A."/>
            <person name="Irimia M."/>
            <person name="Maruyama S."/>
            <person name="Arias M.C."/>
            <person name="Ball S.G."/>
            <person name="Gile G.H."/>
            <person name="Hirakawa Y."/>
            <person name="Hopkins J.F."/>
            <person name="Rensing S.A."/>
            <person name="Schmutz J."/>
            <person name="Symeonidi A."/>
            <person name="Elias M."/>
            <person name="Eveleigh R.J."/>
            <person name="Herman E.K."/>
            <person name="Klute M.J."/>
            <person name="Nakayama T."/>
            <person name="Obornik M."/>
            <person name="Reyes-Prieto A."/>
            <person name="Armbrust E.V."/>
            <person name="Aves S.J."/>
            <person name="Beiko R.G."/>
            <person name="Coutinho P."/>
            <person name="Dacks J.B."/>
            <person name="Durnford D.G."/>
            <person name="Fast N.M."/>
            <person name="Green B.R."/>
            <person name="Grisdale C."/>
            <person name="Hempe F."/>
            <person name="Henrissat B."/>
            <person name="Hoppner M.P."/>
            <person name="Ishida K.-I."/>
            <person name="Kim E."/>
            <person name="Koreny L."/>
            <person name="Kroth P.G."/>
            <person name="Liu Y."/>
            <person name="Malik S.-B."/>
            <person name="Maier U.G."/>
            <person name="McRose D."/>
            <person name="Mock T."/>
            <person name="Neilson J.A."/>
            <person name="Onodera N.T."/>
            <person name="Poole A.M."/>
            <person name="Pritham E.J."/>
            <person name="Richards T.A."/>
            <person name="Rocap G."/>
            <person name="Roy S.W."/>
            <person name="Sarai C."/>
            <person name="Schaack S."/>
            <person name="Shirato S."/>
            <person name="Slamovits C.H."/>
            <person name="Spencer D.F."/>
            <person name="Suzuki S."/>
            <person name="Worden A.Z."/>
            <person name="Zauner S."/>
            <person name="Barry K."/>
            <person name="Bell C."/>
            <person name="Bharti A.K."/>
            <person name="Crow J.A."/>
            <person name="Grimwood J."/>
            <person name="Kramer R."/>
            <person name="Lindquist E."/>
            <person name="Lucas S."/>
            <person name="Salamov A."/>
            <person name="McFadden G.I."/>
            <person name="Lane C.E."/>
            <person name="Keeling P.J."/>
            <person name="Gray M.W."/>
            <person name="Grigoriev I.V."/>
            <person name="Archibald J.M."/>
        </authorList>
    </citation>
    <scope>NUCLEOTIDE SEQUENCE</scope>
    <source>
        <strain evidence="4">CCMP2712</strain>
    </source>
</reference>
<evidence type="ECO:0000256" key="1">
    <source>
        <dbReference type="SAM" id="MobiDB-lite"/>
    </source>
</evidence>
<dbReference type="KEGG" id="gtt:GUITHDRAFT_108339"/>
<proteinExistence type="predicted"/>
<accession>L1JBH8</accession>
<dbReference type="EMBL" id="JH992997">
    <property type="protein sequence ID" value="EKX45888.1"/>
    <property type="molecule type" value="Genomic_DNA"/>
</dbReference>
<dbReference type="AlphaFoldDB" id="L1JBH8"/>
<sequence>MASLPAKRARDEETLSENSVQWKNQGSDLPLPEKPIMMAHFLGNLKSKLVDLYISIQKGHEQRIEELFSDVDETIASMYEQIAARNFSHQNANAKNMIDSWNEVLSQFKAILDGSDLLIQARAMVSCTLIFKLVSISLPNFVENFSTFLLGTFQINRHMLERLAEKLKKYVQVQDAENSFMHVQAFAASTGFLDEVSRCLFAESDLNTSFQWTSFTDEVLKCVEEISLLGRLCKGIEALSEGKNILSYVMEMQNTATAILKEACAFLEQTCLRNGFFLHNGFDGTEAEIFVSICNSIVNVCLVSTQQRKLGLMNAAYKD</sequence>
<name>L1JBH8_GUITC</name>
<dbReference type="Proteomes" id="UP000011087">
    <property type="component" value="Unassembled WGS sequence"/>
</dbReference>
<feature type="compositionally biased region" description="Polar residues" evidence="1">
    <location>
        <begin position="16"/>
        <end position="27"/>
    </location>
</feature>
<evidence type="ECO:0000313" key="4">
    <source>
        <dbReference type="Proteomes" id="UP000011087"/>
    </source>
</evidence>
<evidence type="ECO:0000313" key="3">
    <source>
        <dbReference type="EnsemblProtists" id="EKX45888"/>
    </source>
</evidence>
<gene>
    <name evidence="2" type="ORF">GUITHDRAFT_108339</name>
</gene>
<dbReference type="GeneID" id="17302473"/>
<dbReference type="PaxDb" id="55529-EKX45888"/>
<dbReference type="HOGENOM" id="CLU_872758_0_0_1"/>
<reference evidence="2 4" key="1">
    <citation type="journal article" date="2012" name="Nature">
        <title>Algal genomes reveal evolutionary mosaicism and the fate of nucleomorphs.</title>
        <authorList>
            <consortium name="DOE Joint Genome Institute"/>
            <person name="Curtis B.A."/>
            <person name="Tanifuji G."/>
            <person name="Burki F."/>
            <person name="Gruber A."/>
            <person name="Irimia M."/>
            <person name="Maruyama S."/>
            <person name="Arias M.C."/>
            <person name="Ball S.G."/>
            <person name="Gile G.H."/>
            <person name="Hirakawa Y."/>
            <person name="Hopkins J.F."/>
            <person name="Kuo A."/>
            <person name="Rensing S.A."/>
            <person name="Schmutz J."/>
            <person name="Symeonidi A."/>
            <person name="Elias M."/>
            <person name="Eveleigh R.J."/>
            <person name="Herman E.K."/>
            <person name="Klute M.J."/>
            <person name="Nakayama T."/>
            <person name="Obornik M."/>
            <person name="Reyes-Prieto A."/>
            <person name="Armbrust E.V."/>
            <person name="Aves S.J."/>
            <person name="Beiko R.G."/>
            <person name="Coutinho P."/>
            <person name="Dacks J.B."/>
            <person name="Durnford D.G."/>
            <person name="Fast N.M."/>
            <person name="Green B.R."/>
            <person name="Grisdale C.J."/>
            <person name="Hempel F."/>
            <person name="Henrissat B."/>
            <person name="Hoppner M.P."/>
            <person name="Ishida K."/>
            <person name="Kim E."/>
            <person name="Koreny L."/>
            <person name="Kroth P.G."/>
            <person name="Liu Y."/>
            <person name="Malik S.B."/>
            <person name="Maier U.G."/>
            <person name="McRose D."/>
            <person name="Mock T."/>
            <person name="Neilson J.A."/>
            <person name="Onodera N.T."/>
            <person name="Poole A.M."/>
            <person name="Pritham E.J."/>
            <person name="Richards T.A."/>
            <person name="Rocap G."/>
            <person name="Roy S.W."/>
            <person name="Sarai C."/>
            <person name="Schaack S."/>
            <person name="Shirato S."/>
            <person name="Slamovits C.H."/>
            <person name="Spencer D.F."/>
            <person name="Suzuki S."/>
            <person name="Worden A.Z."/>
            <person name="Zauner S."/>
            <person name="Barry K."/>
            <person name="Bell C."/>
            <person name="Bharti A.K."/>
            <person name="Crow J.A."/>
            <person name="Grimwood J."/>
            <person name="Kramer R."/>
            <person name="Lindquist E."/>
            <person name="Lucas S."/>
            <person name="Salamov A."/>
            <person name="McFadden G.I."/>
            <person name="Lane C.E."/>
            <person name="Keeling P.J."/>
            <person name="Gray M.W."/>
            <person name="Grigoriev I.V."/>
            <person name="Archibald J.M."/>
        </authorList>
    </citation>
    <scope>NUCLEOTIDE SEQUENCE</scope>
    <source>
        <strain evidence="2 4">CCMP2712</strain>
    </source>
</reference>
<evidence type="ECO:0000313" key="2">
    <source>
        <dbReference type="EMBL" id="EKX45888.1"/>
    </source>
</evidence>
<dbReference type="RefSeq" id="XP_005832868.1">
    <property type="nucleotide sequence ID" value="XM_005832811.1"/>
</dbReference>
<keyword evidence="4" id="KW-1185">Reference proteome</keyword>
<feature type="region of interest" description="Disordered" evidence="1">
    <location>
        <begin position="1"/>
        <end position="27"/>
    </location>
</feature>
<dbReference type="EnsemblProtists" id="EKX45888">
    <property type="protein sequence ID" value="EKX45888"/>
    <property type="gene ID" value="GUITHDRAFT_108339"/>
</dbReference>
<protein>
    <submittedName>
        <fullName evidence="2 3">Uncharacterized protein</fullName>
    </submittedName>
</protein>
<organism evidence="2">
    <name type="scientific">Guillardia theta (strain CCMP2712)</name>
    <name type="common">Cryptophyte</name>
    <dbReference type="NCBI Taxonomy" id="905079"/>
    <lineage>
        <taxon>Eukaryota</taxon>
        <taxon>Cryptophyceae</taxon>
        <taxon>Pyrenomonadales</taxon>
        <taxon>Geminigeraceae</taxon>
        <taxon>Guillardia</taxon>
    </lineage>
</organism>